<evidence type="ECO:0000313" key="4">
    <source>
        <dbReference type="EMBL" id="KAJ8894571.1"/>
    </source>
</evidence>
<feature type="coiled-coil region" evidence="2">
    <location>
        <begin position="290"/>
        <end position="317"/>
    </location>
</feature>
<proteinExistence type="predicted"/>
<dbReference type="InterPro" id="IPR047335">
    <property type="entry name" value="RUFY1-3"/>
</dbReference>
<dbReference type="SUPFAM" id="SSF140741">
    <property type="entry name" value="RUN domain-like"/>
    <property type="match status" value="1"/>
</dbReference>
<evidence type="ECO:0000313" key="5">
    <source>
        <dbReference type="Proteomes" id="UP001159363"/>
    </source>
</evidence>
<name>A0ABQ9ID66_9NEOP</name>
<organism evidence="4 5">
    <name type="scientific">Dryococelus australis</name>
    <dbReference type="NCBI Taxonomy" id="614101"/>
    <lineage>
        <taxon>Eukaryota</taxon>
        <taxon>Metazoa</taxon>
        <taxon>Ecdysozoa</taxon>
        <taxon>Arthropoda</taxon>
        <taxon>Hexapoda</taxon>
        <taxon>Insecta</taxon>
        <taxon>Pterygota</taxon>
        <taxon>Neoptera</taxon>
        <taxon>Polyneoptera</taxon>
        <taxon>Phasmatodea</taxon>
        <taxon>Verophasmatodea</taxon>
        <taxon>Anareolatae</taxon>
        <taxon>Phasmatidae</taxon>
        <taxon>Eurycanthinae</taxon>
        <taxon>Dryococelus</taxon>
    </lineage>
</organism>
<keyword evidence="1 2" id="KW-0175">Coiled coil</keyword>
<dbReference type="CDD" id="cd17681">
    <property type="entry name" value="RUN_RUFY1_like"/>
    <property type="match status" value="1"/>
</dbReference>
<dbReference type="EMBL" id="JARBHB010000002">
    <property type="protein sequence ID" value="KAJ8894571.1"/>
    <property type="molecule type" value="Genomic_DNA"/>
</dbReference>
<dbReference type="PANTHER" id="PTHR45956:SF6">
    <property type="entry name" value="RUN DOMAIN-CONTAINING PROTEIN"/>
    <property type="match status" value="1"/>
</dbReference>
<comment type="caution">
    <text evidence="4">The sequence shown here is derived from an EMBL/GenBank/DDBJ whole genome shotgun (WGS) entry which is preliminary data.</text>
</comment>
<dbReference type="InterPro" id="IPR004012">
    <property type="entry name" value="Run_dom"/>
</dbReference>
<gene>
    <name evidence="4" type="ORF">PR048_007234</name>
</gene>
<dbReference type="SMART" id="SM00593">
    <property type="entry name" value="RUN"/>
    <property type="match status" value="1"/>
</dbReference>
<dbReference type="InterPro" id="IPR037213">
    <property type="entry name" value="Run_dom_sf"/>
</dbReference>
<feature type="coiled-coil region" evidence="2">
    <location>
        <begin position="350"/>
        <end position="405"/>
    </location>
</feature>
<evidence type="ECO:0000259" key="3">
    <source>
        <dbReference type="PROSITE" id="PS50826"/>
    </source>
</evidence>
<dbReference type="Proteomes" id="UP001159363">
    <property type="component" value="Chromosome 2"/>
</dbReference>
<dbReference type="Gene3D" id="1.20.58.900">
    <property type="match status" value="1"/>
</dbReference>
<dbReference type="Pfam" id="PF02759">
    <property type="entry name" value="RUN"/>
    <property type="match status" value="1"/>
</dbReference>
<protein>
    <recommendedName>
        <fullName evidence="3">RUN domain-containing protein</fullName>
    </recommendedName>
</protein>
<feature type="domain" description="RUN" evidence="3">
    <location>
        <begin position="87"/>
        <end position="220"/>
    </location>
</feature>
<sequence>MAGAQDTIYLCNFRVSVDGEWLCLKELQDVEFSVPESSQPSTPSLDDPIPLIARDPMMIERSNLVNISKLIVKELIETSLKYGRMLDTDHMPLQHFFIVLEHVLRHGLKPKKGLLGPKKELWDILQVVEKYTLDAQDITSSVRDLPTVSTHMGRARAWLRLALMQKKLGDYLKILIDHRDDLLSEYFEPDALMMSEEAIIIVGLLVGLNVIDCNLCVKEEDLDCQQGVIDFSLYLRSSNYCSENSSEEDLDQEHMTTVLDQKNYIEELNRHLNATVTNLQSKVETLMTTNALMKEDLAIAKNNILALNQENMSLKKELGLDVNAEHSDEGGGFIESSRKKAVQVVKPSEVEELRQQLENEKKHRQEAEKELDLQISLKAEMEVAMKLLEKDIHEKQDTIVSLRRQLDDIKLINLEMYRKLQCPYRTLYNQR</sequence>
<accession>A0ABQ9ID66</accession>
<evidence type="ECO:0000256" key="1">
    <source>
        <dbReference type="ARBA" id="ARBA00023054"/>
    </source>
</evidence>
<evidence type="ECO:0000256" key="2">
    <source>
        <dbReference type="SAM" id="Coils"/>
    </source>
</evidence>
<keyword evidence="5" id="KW-1185">Reference proteome</keyword>
<reference evidence="4 5" key="1">
    <citation type="submission" date="2023-02" db="EMBL/GenBank/DDBJ databases">
        <title>LHISI_Scaffold_Assembly.</title>
        <authorList>
            <person name="Stuart O.P."/>
            <person name="Cleave R."/>
            <person name="Magrath M.J.L."/>
            <person name="Mikheyev A.S."/>
        </authorList>
    </citation>
    <scope>NUCLEOTIDE SEQUENCE [LARGE SCALE GENOMIC DNA]</scope>
    <source>
        <strain evidence="4">Daus_M_001</strain>
        <tissue evidence="4">Leg muscle</tissue>
    </source>
</reference>
<dbReference type="PANTHER" id="PTHR45956">
    <property type="entry name" value="RUN AND FYVE DOMAIN-CONTAINING PROTEIN 2-LIKE PROTEIN"/>
    <property type="match status" value="1"/>
</dbReference>
<dbReference type="PROSITE" id="PS50826">
    <property type="entry name" value="RUN"/>
    <property type="match status" value="1"/>
</dbReference>